<gene>
    <name evidence="4" type="primary">LOC113209211</name>
</gene>
<evidence type="ECO:0000313" key="4">
    <source>
        <dbReference type="RefSeq" id="XP_026282412.1"/>
    </source>
</evidence>
<feature type="region of interest" description="Disordered" evidence="1">
    <location>
        <begin position="229"/>
        <end position="294"/>
    </location>
</feature>
<proteinExistence type="predicted"/>
<dbReference type="GeneID" id="113209211"/>
<feature type="compositionally biased region" description="Low complexity" evidence="1">
    <location>
        <begin position="229"/>
        <end position="246"/>
    </location>
</feature>
<accession>A0A6J1SNA7</accession>
<evidence type="ECO:0000256" key="2">
    <source>
        <dbReference type="SAM" id="SignalP"/>
    </source>
</evidence>
<evidence type="ECO:0000256" key="1">
    <source>
        <dbReference type="SAM" id="MobiDB-lite"/>
    </source>
</evidence>
<keyword evidence="3" id="KW-1185">Reference proteome</keyword>
<keyword evidence="2" id="KW-0732">Signal</keyword>
<feature type="compositionally biased region" description="Basic residues" evidence="1">
    <location>
        <begin position="274"/>
        <end position="286"/>
    </location>
</feature>
<feature type="signal peptide" evidence="2">
    <location>
        <begin position="1"/>
        <end position="18"/>
    </location>
</feature>
<feature type="compositionally biased region" description="Basic residues" evidence="1">
    <location>
        <begin position="247"/>
        <end position="256"/>
    </location>
</feature>
<dbReference type="AlphaFoldDB" id="A0A6J1SNA7"/>
<name>A0A6J1SNA7_FRAOC</name>
<evidence type="ECO:0000313" key="3">
    <source>
        <dbReference type="Proteomes" id="UP000504606"/>
    </source>
</evidence>
<dbReference type="Proteomes" id="UP000504606">
    <property type="component" value="Unplaced"/>
</dbReference>
<reference evidence="4" key="1">
    <citation type="submission" date="2025-08" db="UniProtKB">
        <authorList>
            <consortium name="RefSeq"/>
        </authorList>
    </citation>
    <scope>IDENTIFICATION</scope>
    <source>
        <tissue evidence="4">Whole organism</tissue>
    </source>
</reference>
<dbReference type="RefSeq" id="XP_026282412.1">
    <property type="nucleotide sequence ID" value="XM_026426627.2"/>
</dbReference>
<sequence length="294" mass="29748">MRCWVLWVCFALWCGVLEQGGSVAGHLLRVQAGGLLSDDANLTSSAADTVSSSGAPGPATLAPVAATVSPVSANVSPVSATVAPVSANVSPVSATVAPVSATVAPTAPVSATAARVPLTAAPGEVSTLRRRPAEVTSHPPPTVDDSLTRKKPKKNSTLGAEVITTLIDGWSGESEDSKFGSEIREQFGFLVQAVTKLGAAAINEYASSGEATRAAASHTRTARAVDNVGEGAPTAGALPGAAQGVRPGHHPARRRAAVAAPVLESRHAVPHGAAARRRHRHPGARHLGREGADS</sequence>
<feature type="region of interest" description="Disordered" evidence="1">
    <location>
        <begin position="129"/>
        <end position="155"/>
    </location>
</feature>
<organism evidence="3 4">
    <name type="scientific">Frankliniella occidentalis</name>
    <name type="common">Western flower thrips</name>
    <name type="synonym">Euthrips occidentalis</name>
    <dbReference type="NCBI Taxonomy" id="133901"/>
    <lineage>
        <taxon>Eukaryota</taxon>
        <taxon>Metazoa</taxon>
        <taxon>Ecdysozoa</taxon>
        <taxon>Arthropoda</taxon>
        <taxon>Hexapoda</taxon>
        <taxon>Insecta</taxon>
        <taxon>Pterygota</taxon>
        <taxon>Neoptera</taxon>
        <taxon>Paraneoptera</taxon>
        <taxon>Thysanoptera</taxon>
        <taxon>Terebrantia</taxon>
        <taxon>Thripoidea</taxon>
        <taxon>Thripidae</taxon>
        <taxon>Frankliniella</taxon>
    </lineage>
</organism>
<feature type="chain" id="PRO_5026985409" evidence="2">
    <location>
        <begin position="19"/>
        <end position="294"/>
    </location>
</feature>
<protein>
    <submittedName>
        <fullName evidence="4">Uncharacterized protein LOC113209211 isoform X2</fullName>
    </submittedName>
</protein>